<keyword evidence="7" id="KW-1185">Reference proteome</keyword>
<dbReference type="InterPro" id="IPR017972">
    <property type="entry name" value="Cyt_P450_CS"/>
</dbReference>
<proteinExistence type="inferred from homology"/>
<comment type="cofactor">
    <cofactor evidence="4">
        <name>heme</name>
        <dbReference type="ChEBI" id="CHEBI:30413"/>
    </cofactor>
</comment>
<evidence type="ECO:0000256" key="3">
    <source>
        <dbReference type="ARBA" id="ARBA00023004"/>
    </source>
</evidence>
<evidence type="ECO:0000256" key="1">
    <source>
        <dbReference type="ARBA" id="ARBA00010617"/>
    </source>
</evidence>
<dbReference type="GO" id="GO:0016705">
    <property type="term" value="F:oxidoreductase activity, acting on paired donors, with incorporation or reduction of molecular oxygen"/>
    <property type="evidence" value="ECO:0007669"/>
    <property type="project" value="InterPro"/>
</dbReference>
<dbReference type="GO" id="GO:0020037">
    <property type="term" value="F:heme binding"/>
    <property type="evidence" value="ECO:0007669"/>
    <property type="project" value="InterPro"/>
</dbReference>
<dbReference type="Pfam" id="PF00067">
    <property type="entry name" value="p450"/>
    <property type="match status" value="1"/>
</dbReference>
<keyword evidence="2 4" id="KW-0479">Metal-binding</keyword>
<feature type="binding site" description="axial binding residue" evidence="4">
    <location>
        <position position="423"/>
    </location>
    <ligand>
        <name>heme</name>
        <dbReference type="ChEBI" id="CHEBI:30413"/>
    </ligand>
    <ligandPart>
        <name>Fe</name>
        <dbReference type="ChEBI" id="CHEBI:18248"/>
    </ligandPart>
</feature>
<dbReference type="GO" id="GO:0004497">
    <property type="term" value="F:monooxygenase activity"/>
    <property type="evidence" value="ECO:0007669"/>
    <property type="project" value="UniProtKB-KW"/>
</dbReference>
<evidence type="ECO:0000313" key="6">
    <source>
        <dbReference type="EMBL" id="TVY93797.1"/>
    </source>
</evidence>
<dbReference type="EMBL" id="QGML01000078">
    <property type="protein sequence ID" value="TVY93797.1"/>
    <property type="molecule type" value="Genomic_DNA"/>
</dbReference>
<protein>
    <submittedName>
        <fullName evidence="6">Cytochrome P450 monooxygenase</fullName>
    </submittedName>
</protein>
<dbReference type="InterPro" id="IPR036396">
    <property type="entry name" value="Cyt_P450_sf"/>
</dbReference>
<organism evidence="6 7">
    <name type="scientific">Lachnellula willkommii</name>
    <dbReference type="NCBI Taxonomy" id="215461"/>
    <lineage>
        <taxon>Eukaryota</taxon>
        <taxon>Fungi</taxon>
        <taxon>Dikarya</taxon>
        <taxon>Ascomycota</taxon>
        <taxon>Pezizomycotina</taxon>
        <taxon>Leotiomycetes</taxon>
        <taxon>Helotiales</taxon>
        <taxon>Lachnaceae</taxon>
        <taxon>Lachnellula</taxon>
    </lineage>
</organism>
<dbReference type="SUPFAM" id="SSF48264">
    <property type="entry name" value="Cytochrome P450"/>
    <property type="match status" value="1"/>
</dbReference>
<dbReference type="PANTHER" id="PTHR24291">
    <property type="entry name" value="CYTOCHROME P450 FAMILY 4"/>
    <property type="match status" value="1"/>
</dbReference>
<dbReference type="PROSITE" id="PS00086">
    <property type="entry name" value="CYTOCHROME_P450"/>
    <property type="match status" value="1"/>
</dbReference>
<dbReference type="CDD" id="cd20615">
    <property type="entry name" value="CYP_GliC-like"/>
    <property type="match status" value="1"/>
</dbReference>
<dbReference type="InterPro" id="IPR001128">
    <property type="entry name" value="Cyt_P450"/>
</dbReference>
<evidence type="ECO:0000256" key="4">
    <source>
        <dbReference type="PIRSR" id="PIRSR602401-1"/>
    </source>
</evidence>
<dbReference type="Gene3D" id="1.10.630.10">
    <property type="entry name" value="Cytochrome P450"/>
    <property type="match status" value="1"/>
</dbReference>
<evidence type="ECO:0000256" key="5">
    <source>
        <dbReference type="RuleBase" id="RU000461"/>
    </source>
</evidence>
<dbReference type="GO" id="GO:0005506">
    <property type="term" value="F:iron ion binding"/>
    <property type="evidence" value="ECO:0007669"/>
    <property type="project" value="InterPro"/>
</dbReference>
<keyword evidence="4 5" id="KW-0349">Heme</keyword>
<comment type="similarity">
    <text evidence="1 5">Belongs to the cytochrome P450 family.</text>
</comment>
<evidence type="ECO:0000313" key="7">
    <source>
        <dbReference type="Proteomes" id="UP000315522"/>
    </source>
</evidence>
<keyword evidence="5 6" id="KW-0503">Monooxygenase</keyword>
<dbReference type="InterPro" id="IPR002401">
    <property type="entry name" value="Cyt_P450_E_grp-I"/>
</dbReference>
<accession>A0A559MLF8</accession>
<evidence type="ECO:0000256" key="2">
    <source>
        <dbReference type="ARBA" id="ARBA00022723"/>
    </source>
</evidence>
<dbReference type="PANTHER" id="PTHR24291:SF167">
    <property type="entry name" value="CYTOCHROME P450 MONOOXYGENASE GLIC"/>
    <property type="match status" value="1"/>
</dbReference>
<keyword evidence="5" id="KW-0560">Oxidoreductase</keyword>
<keyword evidence="3 4" id="KW-0408">Iron</keyword>
<dbReference type="InterPro" id="IPR050196">
    <property type="entry name" value="Cytochrome_P450_Monoox"/>
</dbReference>
<dbReference type="AlphaFoldDB" id="A0A559MLF8"/>
<dbReference type="Proteomes" id="UP000315522">
    <property type="component" value="Unassembled WGS sequence"/>
</dbReference>
<dbReference type="PRINTS" id="PR00463">
    <property type="entry name" value="EP450I"/>
</dbReference>
<name>A0A559MLF8_9HELO</name>
<comment type="caution">
    <text evidence="6">The sequence shown here is derived from an EMBL/GenBank/DDBJ whole genome shotgun (WGS) entry which is preliminary data.</text>
</comment>
<reference evidence="6 7" key="1">
    <citation type="submission" date="2018-05" db="EMBL/GenBank/DDBJ databases">
        <title>Genome sequencing and assembly of the regulated plant pathogen Lachnellula willkommii and related sister species for the development of diagnostic species identification markers.</title>
        <authorList>
            <person name="Giroux E."/>
            <person name="Bilodeau G."/>
        </authorList>
    </citation>
    <scope>NUCLEOTIDE SEQUENCE [LARGE SCALE GENOMIC DNA]</scope>
    <source>
        <strain evidence="6 7">CBS 172.35</strain>
    </source>
</reference>
<feature type="non-terminal residue" evidence="6">
    <location>
        <position position="1"/>
    </location>
</feature>
<gene>
    <name evidence="6" type="primary">aclC</name>
    <name evidence="6" type="ORF">LAWI1_G001472</name>
</gene>
<sequence>TYLLWRYPIKSVNGNHRMPTCPYRWPNGQGDVGKFLEGEKNNDIWRQRYGGIYRVWSGMNSERMLIFQPYRVLTRPEDIQNVFADSDKHTKATNNNSGWLMGELLGKCVGLVSHSEWKSLRSITETPFLPNNMGSYIELIERKTKRHFDDLFANGSLGQGILNPVEDLKLLPFWIVAEILYGELSVEMQQTLENLIPLRESLFRRIIGGGLTRFWWSRYLPISAIADLAKFKMEWSNFNDLAYQNAERQSSRLPISYFYQEIESGSMTRQGMLQTLDEILFANLDVTMGGISWIFMFLGAYPELQTELRQEVISHTSSESGKESEERYYLSKSTLLAASILESSRLKPLAAFSIPQATPTDRIVGDFVIPAGTNFIVDSYALNTYNAYWGKDNTEFRPDRFLERTAIKSRYNLWRFGFGPRNCMGKYLADTMIRVLFAYIVENCQISLITGKTSWKRNEKTWIMHPDTVLICERLHNNEHLSK</sequence>